<keyword evidence="1" id="KW-0472">Membrane</keyword>
<dbReference type="OrthoDB" id="5471116at2"/>
<accession>A0A1M5RXR2</accession>
<proteinExistence type="predicted"/>
<evidence type="ECO:0000313" key="3">
    <source>
        <dbReference type="Proteomes" id="UP000184268"/>
    </source>
</evidence>
<protein>
    <recommendedName>
        <fullName evidence="4">PH domain-containing protein</fullName>
    </recommendedName>
</protein>
<dbReference type="EMBL" id="FQXG01000002">
    <property type="protein sequence ID" value="SHH30989.1"/>
    <property type="molecule type" value="Genomic_DNA"/>
</dbReference>
<reference evidence="2 3" key="1">
    <citation type="submission" date="2016-11" db="EMBL/GenBank/DDBJ databases">
        <authorList>
            <person name="Jaros S."/>
            <person name="Januszkiewicz K."/>
            <person name="Wedrychowicz H."/>
        </authorList>
    </citation>
    <scope>NUCLEOTIDE SEQUENCE [LARGE SCALE GENOMIC DNA]</scope>
    <source>
        <strain evidence="2 3">DSM 16917</strain>
    </source>
</reference>
<dbReference type="AlphaFoldDB" id="A0A1M5RXR2"/>
<evidence type="ECO:0008006" key="4">
    <source>
        <dbReference type="Google" id="ProtNLM"/>
    </source>
</evidence>
<keyword evidence="1" id="KW-1133">Transmembrane helix</keyword>
<dbReference type="Proteomes" id="UP000184268">
    <property type="component" value="Unassembled WGS sequence"/>
</dbReference>
<gene>
    <name evidence="2" type="ORF">SAMN02745129_1791</name>
</gene>
<feature type="transmembrane region" description="Helical" evidence="1">
    <location>
        <begin position="12"/>
        <end position="29"/>
    </location>
</feature>
<evidence type="ECO:0000313" key="2">
    <source>
        <dbReference type="EMBL" id="SHH30989.1"/>
    </source>
</evidence>
<keyword evidence="1" id="KW-0812">Transmembrane</keyword>
<evidence type="ECO:0000256" key="1">
    <source>
        <dbReference type="SAM" id="Phobius"/>
    </source>
</evidence>
<name>A0A1M5RXR2_9GAMM</name>
<keyword evidence="3" id="KW-1185">Reference proteome</keyword>
<feature type="transmembrane region" description="Helical" evidence="1">
    <location>
        <begin position="35"/>
        <end position="57"/>
    </location>
</feature>
<organism evidence="2 3">
    <name type="scientific">Ferrimonas marina</name>
    <dbReference type="NCBI Taxonomy" id="299255"/>
    <lineage>
        <taxon>Bacteria</taxon>
        <taxon>Pseudomonadati</taxon>
        <taxon>Pseudomonadota</taxon>
        <taxon>Gammaproteobacteria</taxon>
        <taxon>Alteromonadales</taxon>
        <taxon>Ferrimonadaceae</taxon>
        <taxon>Ferrimonas</taxon>
    </lineage>
</organism>
<dbReference type="RefSeq" id="WP_067659232.1">
    <property type="nucleotide sequence ID" value="NZ_FQXG01000002.1"/>
</dbReference>
<sequence>MSYQHTQPGLAIRMAILGAFALVFGLSLVSTPTVLTLGVLILLAVLLVLFQSLTVTIHHNQLQWHFGPGFWRKSLPLREIEQVEAIRTRWYWGLGVKRTPHGWYYGVSGLNAVKVITQDGKSRLIGTDQPDALCEALAKALPQREIQPEQEQSE</sequence>